<dbReference type="Pfam" id="PF00005">
    <property type="entry name" value="ABC_tran"/>
    <property type="match status" value="2"/>
</dbReference>
<proteinExistence type="predicted"/>
<dbReference type="InterPro" id="IPR003439">
    <property type="entry name" value="ABC_transporter-like_ATP-bd"/>
</dbReference>
<dbReference type="PANTHER" id="PTHR43790:SF9">
    <property type="entry name" value="GALACTOFURANOSE TRANSPORTER ATP-BINDING PROTEIN YTFR"/>
    <property type="match status" value="1"/>
</dbReference>
<feature type="domain" description="ABC transporter" evidence="9">
    <location>
        <begin position="16"/>
        <end position="251"/>
    </location>
</feature>
<evidence type="ECO:0000256" key="1">
    <source>
        <dbReference type="ARBA" id="ARBA00004202"/>
    </source>
</evidence>
<feature type="domain" description="ABC transporter" evidence="9">
    <location>
        <begin position="262"/>
        <end position="511"/>
    </location>
</feature>
<keyword evidence="11" id="KW-1185">Reference proteome</keyword>
<gene>
    <name evidence="10" type="ORF">GCM10008957_36310</name>
</gene>
<evidence type="ECO:0000256" key="7">
    <source>
        <dbReference type="ARBA" id="ARBA00022967"/>
    </source>
</evidence>
<name>A0A918CFL0_9DEIO</name>
<dbReference type="GO" id="GO:0005886">
    <property type="term" value="C:plasma membrane"/>
    <property type="evidence" value="ECO:0007669"/>
    <property type="project" value="UniProtKB-SubCell"/>
</dbReference>
<evidence type="ECO:0000259" key="9">
    <source>
        <dbReference type="PROSITE" id="PS50893"/>
    </source>
</evidence>
<dbReference type="GO" id="GO:0016887">
    <property type="term" value="F:ATP hydrolysis activity"/>
    <property type="evidence" value="ECO:0007669"/>
    <property type="project" value="InterPro"/>
</dbReference>
<dbReference type="InterPro" id="IPR027417">
    <property type="entry name" value="P-loop_NTPase"/>
</dbReference>
<keyword evidence="2" id="KW-0813">Transport</keyword>
<dbReference type="PROSITE" id="PS50893">
    <property type="entry name" value="ABC_TRANSPORTER_2"/>
    <property type="match status" value="2"/>
</dbReference>
<reference evidence="10" key="2">
    <citation type="submission" date="2020-09" db="EMBL/GenBank/DDBJ databases">
        <authorList>
            <person name="Sun Q."/>
            <person name="Ohkuma M."/>
        </authorList>
    </citation>
    <scope>NUCLEOTIDE SEQUENCE</scope>
    <source>
        <strain evidence="10">JCM 31311</strain>
    </source>
</reference>
<sequence>MTASTSVSLPPGPPLLDMQGIQKAFAGVRALDNASLSVGTGEVHALIGQNGAGKSTLIKVLTGAYRRDGGTITFAEESVEFASPLAAQQGGIATIYQEVNLVPLRTVAENIFLGREPKKWGLIQWRSMNAQAVRLLSELGISIDVTQPLGVYSTAVQQMVALARAASIRARLLIMDEPTSSLNEREVATLFDVIRGLKSRGVSVIFVSHRLDELYAVCDRITVMRDGRTVYAGDMADITRLQLVEQMLGRSVRSEGAQTGFVRGQGSGNGTMLLSAQNIVRGTRLQGASVEVGAGEVVGLAGLLGSGRSELARIIFGADQPDSGSVQLGGHSAALRSPADAIRAGLGFCSEDRKAEGIVPELSVRENLTLALLPRLARAGVVDTARQAEIVDQFIARLGIKTSDPEQPIRELSGGNQQKVLLARWLAMNPRLLILDEPTRGIDVGAKAEIQHLIGELAAGGLGVLMISSELEELIEGCHRVSVLRDGKTVVQLSGEQISEAQLLHAMAQGSAQDSVDTALTAAGTGA</sequence>
<evidence type="ECO:0000256" key="5">
    <source>
        <dbReference type="ARBA" id="ARBA00022741"/>
    </source>
</evidence>
<dbReference type="EMBL" id="BMQL01000025">
    <property type="protein sequence ID" value="GGR20681.1"/>
    <property type="molecule type" value="Genomic_DNA"/>
</dbReference>
<dbReference type="GO" id="GO:0005524">
    <property type="term" value="F:ATP binding"/>
    <property type="evidence" value="ECO:0007669"/>
    <property type="project" value="UniProtKB-KW"/>
</dbReference>
<dbReference type="Proteomes" id="UP000603865">
    <property type="component" value="Unassembled WGS sequence"/>
</dbReference>
<dbReference type="SMART" id="SM00382">
    <property type="entry name" value="AAA"/>
    <property type="match status" value="2"/>
</dbReference>
<organism evidence="10 11">
    <name type="scientific">Deinococcus ruber</name>
    <dbReference type="NCBI Taxonomy" id="1848197"/>
    <lineage>
        <taxon>Bacteria</taxon>
        <taxon>Thermotogati</taxon>
        <taxon>Deinococcota</taxon>
        <taxon>Deinococci</taxon>
        <taxon>Deinococcales</taxon>
        <taxon>Deinococcaceae</taxon>
        <taxon>Deinococcus</taxon>
    </lineage>
</organism>
<protein>
    <submittedName>
        <fullName evidence="10">Sugar ABC transporter ATP-binding protein</fullName>
    </submittedName>
</protein>
<comment type="caution">
    <text evidence="10">The sequence shown here is derived from an EMBL/GenBank/DDBJ whole genome shotgun (WGS) entry which is preliminary data.</text>
</comment>
<evidence type="ECO:0000256" key="3">
    <source>
        <dbReference type="ARBA" id="ARBA00022475"/>
    </source>
</evidence>
<dbReference type="CDD" id="cd03216">
    <property type="entry name" value="ABC_Carb_Monos_I"/>
    <property type="match status" value="1"/>
</dbReference>
<dbReference type="InterPro" id="IPR017871">
    <property type="entry name" value="ABC_transporter-like_CS"/>
</dbReference>
<dbReference type="PANTHER" id="PTHR43790">
    <property type="entry name" value="CARBOHYDRATE TRANSPORT ATP-BINDING PROTEIN MG119-RELATED"/>
    <property type="match status" value="1"/>
</dbReference>
<comment type="subcellular location">
    <subcellularLocation>
        <location evidence="1">Cell membrane</location>
        <topology evidence="1">Peripheral membrane protein</topology>
    </subcellularLocation>
</comment>
<evidence type="ECO:0000256" key="8">
    <source>
        <dbReference type="ARBA" id="ARBA00023136"/>
    </source>
</evidence>
<dbReference type="SUPFAM" id="SSF52540">
    <property type="entry name" value="P-loop containing nucleoside triphosphate hydrolases"/>
    <property type="match status" value="2"/>
</dbReference>
<dbReference type="PROSITE" id="PS00211">
    <property type="entry name" value="ABC_TRANSPORTER_1"/>
    <property type="match status" value="1"/>
</dbReference>
<dbReference type="Gene3D" id="3.40.50.300">
    <property type="entry name" value="P-loop containing nucleotide triphosphate hydrolases"/>
    <property type="match status" value="2"/>
</dbReference>
<keyword evidence="7" id="KW-1278">Translocase</keyword>
<dbReference type="CDD" id="cd03215">
    <property type="entry name" value="ABC_Carb_Monos_II"/>
    <property type="match status" value="1"/>
</dbReference>
<evidence type="ECO:0000313" key="10">
    <source>
        <dbReference type="EMBL" id="GGR20681.1"/>
    </source>
</evidence>
<keyword evidence="3" id="KW-1003">Cell membrane</keyword>
<evidence type="ECO:0000256" key="6">
    <source>
        <dbReference type="ARBA" id="ARBA00022840"/>
    </source>
</evidence>
<accession>A0A918CFL0</accession>
<dbReference type="InterPro" id="IPR003593">
    <property type="entry name" value="AAA+_ATPase"/>
</dbReference>
<dbReference type="RefSeq" id="WP_308425811.1">
    <property type="nucleotide sequence ID" value="NZ_BMQL01000025.1"/>
</dbReference>
<keyword evidence="5" id="KW-0547">Nucleotide-binding</keyword>
<keyword evidence="6 10" id="KW-0067">ATP-binding</keyword>
<dbReference type="InterPro" id="IPR050107">
    <property type="entry name" value="ABC_carbohydrate_import_ATPase"/>
</dbReference>
<dbReference type="AlphaFoldDB" id="A0A918CFL0"/>
<evidence type="ECO:0000313" key="11">
    <source>
        <dbReference type="Proteomes" id="UP000603865"/>
    </source>
</evidence>
<dbReference type="FunFam" id="3.40.50.300:FF:000127">
    <property type="entry name" value="Ribose import ATP-binding protein RbsA"/>
    <property type="match status" value="1"/>
</dbReference>
<keyword evidence="8" id="KW-0472">Membrane</keyword>
<evidence type="ECO:0000256" key="2">
    <source>
        <dbReference type="ARBA" id="ARBA00022448"/>
    </source>
</evidence>
<evidence type="ECO:0000256" key="4">
    <source>
        <dbReference type="ARBA" id="ARBA00022737"/>
    </source>
</evidence>
<reference evidence="10" key="1">
    <citation type="journal article" date="2014" name="Int. J. Syst. Evol. Microbiol.">
        <title>Complete genome sequence of Corynebacterium casei LMG S-19264T (=DSM 44701T), isolated from a smear-ripened cheese.</title>
        <authorList>
            <consortium name="US DOE Joint Genome Institute (JGI-PGF)"/>
            <person name="Walter F."/>
            <person name="Albersmeier A."/>
            <person name="Kalinowski J."/>
            <person name="Ruckert C."/>
        </authorList>
    </citation>
    <scope>NUCLEOTIDE SEQUENCE</scope>
    <source>
        <strain evidence="10">JCM 31311</strain>
    </source>
</reference>
<keyword evidence="4" id="KW-0677">Repeat</keyword>